<proteinExistence type="predicted"/>
<dbReference type="InterPro" id="IPR022062">
    <property type="entry name" value="DUF3618"/>
</dbReference>
<gene>
    <name evidence="3" type="ORF">CYJ73_11735</name>
</gene>
<dbReference type="Proteomes" id="UP000234662">
    <property type="component" value="Unassembled WGS sequence"/>
</dbReference>
<dbReference type="EMBL" id="PKJC01000007">
    <property type="protein sequence ID" value="PKZ65345.1"/>
    <property type="molecule type" value="Genomic_DNA"/>
</dbReference>
<feature type="region of interest" description="Disordered" evidence="1">
    <location>
        <begin position="1"/>
        <end position="22"/>
    </location>
</feature>
<evidence type="ECO:0000256" key="1">
    <source>
        <dbReference type="SAM" id="MobiDB-lite"/>
    </source>
</evidence>
<evidence type="ECO:0000256" key="2">
    <source>
        <dbReference type="SAM" id="Phobius"/>
    </source>
</evidence>
<sequence>MSETPENNTPADTPPPVEQQRQELAETVDALAAKLDVPARVNDAASRTAHTAQVKAQENSTVLIGAAVAAVLAVGTIVIVRRRRR</sequence>
<dbReference type="RefSeq" id="WP_064571261.1">
    <property type="nucleotide sequence ID" value="NZ_CP096585.1"/>
</dbReference>
<protein>
    <submittedName>
        <fullName evidence="3">DUF3618 domain-containing protein</fullName>
    </submittedName>
</protein>
<evidence type="ECO:0000313" key="4">
    <source>
        <dbReference type="Proteomes" id="UP000234662"/>
    </source>
</evidence>
<feature type="transmembrane region" description="Helical" evidence="2">
    <location>
        <begin position="62"/>
        <end position="80"/>
    </location>
</feature>
<dbReference type="AlphaFoldDB" id="A0A2I1R8C0"/>
<accession>A0A2I1R8C0</accession>
<organism evidence="3 4">
    <name type="scientific">Gordonia terrae</name>
    <dbReference type="NCBI Taxonomy" id="2055"/>
    <lineage>
        <taxon>Bacteria</taxon>
        <taxon>Bacillati</taxon>
        <taxon>Actinomycetota</taxon>
        <taxon>Actinomycetes</taxon>
        <taxon>Mycobacteriales</taxon>
        <taxon>Gordoniaceae</taxon>
        <taxon>Gordonia</taxon>
    </lineage>
</organism>
<reference evidence="3 4" key="1">
    <citation type="submission" date="2017-12" db="EMBL/GenBank/DDBJ databases">
        <title>Phylogenetic diversity of female urinary microbiome.</title>
        <authorList>
            <person name="Thomas-White K."/>
            <person name="Wolfe A.J."/>
        </authorList>
    </citation>
    <scope>NUCLEOTIDE SEQUENCE [LARGE SCALE GENOMIC DNA]</scope>
    <source>
        <strain evidence="3 4">UMB0777</strain>
    </source>
</reference>
<name>A0A2I1R8C0_9ACTN</name>
<feature type="compositionally biased region" description="Polar residues" evidence="1">
    <location>
        <begin position="1"/>
        <end position="11"/>
    </location>
</feature>
<keyword evidence="2" id="KW-1133">Transmembrane helix</keyword>
<comment type="caution">
    <text evidence="3">The sequence shown here is derived from an EMBL/GenBank/DDBJ whole genome shotgun (WGS) entry which is preliminary data.</text>
</comment>
<keyword evidence="2" id="KW-0472">Membrane</keyword>
<dbReference type="STRING" id="2055.BCM27_06965"/>
<dbReference type="Pfam" id="PF12277">
    <property type="entry name" value="DUF3618"/>
    <property type="match status" value="1"/>
</dbReference>
<keyword evidence="2" id="KW-0812">Transmembrane</keyword>
<evidence type="ECO:0000313" key="3">
    <source>
        <dbReference type="EMBL" id="PKZ65345.1"/>
    </source>
</evidence>